<dbReference type="PANTHER" id="PTHR42100">
    <property type="entry name" value="OXIDOREDUCTASE 178 KDA SUBUNIT, PUTATIVE (AFU_ORTHOLOGUE AFUA_8G04320)-RELATED"/>
    <property type="match status" value="1"/>
</dbReference>
<sequence>MLAVRQRSACIARKARPSVPALRPATRAYASDHGHDHHHDHHHAPEVNESPGMAFYVALGAIGSSMAIYSITRPSEGSEPSGLRKWIDSFRQAEMPKWAERNTLRTDIFDQAAADRHMFGSVEKAKSFQYRTPELLNSGCPNNVPAGHGVNLDHVVEHYRKQHLDEEERKAKKLAEARKE</sequence>
<dbReference type="InterPro" id="IPR034444">
    <property type="entry name" value="Nuo17.8"/>
</dbReference>
<comment type="caution">
    <text evidence="1">The sequence shown here is derived from an EMBL/GenBank/DDBJ whole genome shotgun (WGS) entry which is preliminary data.</text>
</comment>
<dbReference type="PANTHER" id="PTHR42100:SF1">
    <property type="entry name" value="OXIDOREDUCTASE 178 KDA SUBUNIT, PUTATIVE (AFU_ORTHOLOGUE AFUA_8G04320)-RELATED"/>
    <property type="match status" value="1"/>
</dbReference>
<accession>A0A9W8Z572</accession>
<evidence type="ECO:0008006" key="3">
    <source>
        <dbReference type="Google" id="ProtNLM"/>
    </source>
</evidence>
<dbReference type="AlphaFoldDB" id="A0A9W8Z572"/>
<proteinExistence type="predicted"/>
<dbReference type="OrthoDB" id="2120038at2759"/>
<evidence type="ECO:0000313" key="2">
    <source>
        <dbReference type="Proteomes" id="UP001140453"/>
    </source>
</evidence>
<dbReference type="GO" id="GO:0005739">
    <property type="term" value="C:mitochondrion"/>
    <property type="evidence" value="ECO:0007669"/>
    <property type="project" value="InterPro"/>
</dbReference>
<evidence type="ECO:0000313" key="1">
    <source>
        <dbReference type="EMBL" id="KAJ4396837.1"/>
    </source>
</evidence>
<name>A0A9W8Z572_9PEZI</name>
<protein>
    <recommendedName>
        <fullName evidence="3">NADH-ubiquinone oxidoreductase 17.8 kDa subunit</fullName>
    </recommendedName>
</protein>
<gene>
    <name evidence="1" type="ORF">N0V93_001059</name>
</gene>
<dbReference type="EMBL" id="JAPEVB010000001">
    <property type="protein sequence ID" value="KAJ4396837.1"/>
    <property type="molecule type" value="Genomic_DNA"/>
</dbReference>
<reference evidence="1" key="1">
    <citation type="submission" date="2022-10" db="EMBL/GenBank/DDBJ databases">
        <title>Tapping the CABI collections for fungal endophytes: first genome assemblies for Collariella, Neodidymelliopsis, Ascochyta clinopodiicola, Didymella pomorum, Didymosphaeria variabile, Neocosmospora piperis and Neocucurbitaria cava.</title>
        <authorList>
            <person name="Hill R."/>
        </authorList>
    </citation>
    <scope>NUCLEOTIDE SEQUENCE</scope>
    <source>
        <strain evidence="1">IMI 355082</strain>
    </source>
</reference>
<organism evidence="1 2">
    <name type="scientific">Gnomoniopsis smithogilvyi</name>
    <dbReference type="NCBI Taxonomy" id="1191159"/>
    <lineage>
        <taxon>Eukaryota</taxon>
        <taxon>Fungi</taxon>
        <taxon>Dikarya</taxon>
        <taxon>Ascomycota</taxon>
        <taxon>Pezizomycotina</taxon>
        <taxon>Sordariomycetes</taxon>
        <taxon>Sordariomycetidae</taxon>
        <taxon>Diaporthales</taxon>
        <taxon>Gnomoniaceae</taxon>
        <taxon>Gnomoniopsis</taxon>
    </lineage>
</organism>
<keyword evidence="2" id="KW-1185">Reference proteome</keyword>
<dbReference type="Proteomes" id="UP001140453">
    <property type="component" value="Unassembled WGS sequence"/>
</dbReference>